<evidence type="ECO:0000256" key="1">
    <source>
        <dbReference type="SAM" id="MobiDB-lite"/>
    </source>
</evidence>
<comment type="caution">
    <text evidence="2">The sequence shown here is derived from an EMBL/GenBank/DDBJ whole genome shotgun (WGS) entry which is preliminary data.</text>
</comment>
<keyword evidence="3" id="KW-1185">Reference proteome</keyword>
<accession>A0A4Z1K6N9</accession>
<dbReference type="Proteomes" id="UP000297280">
    <property type="component" value="Unassembled WGS sequence"/>
</dbReference>
<reference evidence="2 3" key="1">
    <citation type="submission" date="2017-12" db="EMBL/GenBank/DDBJ databases">
        <title>Comparative genomics of Botrytis spp.</title>
        <authorList>
            <person name="Valero-Jimenez C.A."/>
            <person name="Tapia P."/>
            <person name="Veloso J."/>
            <person name="Silva-Moreno E."/>
            <person name="Staats M."/>
            <person name="Valdes J.H."/>
            <person name="Van Kan J.A.L."/>
        </authorList>
    </citation>
    <scope>NUCLEOTIDE SEQUENCE [LARGE SCALE GENOMIC DNA]</scope>
    <source>
        <strain evidence="2 3">MUCL3349</strain>
    </source>
</reference>
<name>A0A4Z1K6N9_9HELO</name>
<feature type="compositionally biased region" description="Polar residues" evidence="1">
    <location>
        <begin position="76"/>
        <end position="101"/>
    </location>
</feature>
<gene>
    <name evidence="2" type="ORF">BPOR_1304g00010</name>
</gene>
<organism evidence="2 3">
    <name type="scientific">Botrytis porri</name>
    <dbReference type="NCBI Taxonomy" id="87229"/>
    <lineage>
        <taxon>Eukaryota</taxon>
        <taxon>Fungi</taxon>
        <taxon>Dikarya</taxon>
        <taxon>Ascomycota</taxon>
        <taxon>Pezizomycotina</taxon>
        <taxon>Leotiomycetes</taxon>
        <taxon>Helotiales</taxon>
        <taxon>Sclerotiniaceae</taxon>
        <taxon>Botrytis</taxon>
    </lineage>
</organism>
<sequence length="209" mass="23661">MALYADPHSSSCFDDLQSLRKVVYYFLRMHVQHRSAQKLEKIAETFTRLAESFVRGSMSRKAMEDKSPEVNVELPSRSSESTSHITGWTAPQSPRQTGLYSPGNHAQNAHISNNIPVSTRMDLRDLSGDLTDPTLLSFLSYPMDTSVFNTEMTENNSLRDINSFIEQGRAVADPLLHQLDFLSTEQSLDGNFDWFSWDSYARNAPENGF</sequence>
<feature type="region of interest" description="Disordered" evidence="1">
    <location>
        <begin position="60"/>
        <end position="101"/>
    </location>
</feature>
<evidence type="ECO:0000313" key="2">
    <source>
        <dbReference type="EMBL" id="TGO81166.1"/>
    </source>
</evidence>
<protein>
    <submittedName>
        <fullName evidence="2">Uncharacterized protein</fullName>
    </submittedName>
</protein>
<evidence type="ECO:0000313" key="3">
    <source>
        <dbReference type="Proteomes" id="UP000297280"/>
    </source>
</evidence>
<proteinExistence type="predicted"/>
<dbReference type="STRING" id="87229.A0A4Z1K6N9"/>
<dbReference type="EMBL" id="PQXO01001297">
    <property type="protein sequence ID" value="TGO81166.1"/>
    <property type="molecule type" value="Genomic_DNA"/>
</dbReference>
<dbReference type="AlphaFoldDB" id="A0A4Z1K6N9"/>